<dbReference type="PROSITE" id="PS51125">
    <property type="entry name" value="NHL"/>
    <property type="match status" value="2"/>
</dbReference>
<organism evidence="3 4">
    <name type="scientific">Rhizocola hellebori</name>
    <dbReference type="NCBI Taxonomy" id="1392758"/>
    <lineage>
        <taxon>Bacteria</taxon>
        <taxon>Bacillati</taxon>
        <taxon>Actinomycetota</taxon>
        <taxon>Actinomycetes</taxon>
        <taxon>Micromonosporales</taxon>
        <taxon>Micromonosporaceae</taxon>
        <taxon>Rhizocola</taxon>
    </lineage>
</organism>
<dbReference type="Gene3D" id="2.120.10.30">
    <property type="entry name" value="TolB, C-terminal domain"/>
    <property type="match status" value="3"/>
</dbReference>
<dbReference type="PANTHER" id="PTHR24104:SF25">
    <property type="entry name" value="PROTEIN LIN-41"/>
    <property type="match status" value="1"/>
</dbReference>
<accession>A0A8J3QK18</accession>
<evidence type="ECO:0000313" key="4">
    <source>
        <dbReference type="Proteomes" id="UP000612899"/>
    </source>
</evidence>
<feature type="repeat" description="NHL" evidence="2">
    <location>
        <begin position="508"/>
        <end position="544"/>
    </location>
</feature>
<dbReference type="EMBL" id="BONY01000107">
    <property type="protein sequence ID" value="GIH10808.1"/>
    <property type="molecule type" value="Genomic_DNA"/>
</dbReference>
<evidence type="ECO:0000256" key="2">
    <source>
        <dbReference type="PROSITE-ProRule" id="PRU00504"/>
    </source>
</evidence>
<evidence type="ECO:0000313" key="3">
    <source>
        <dbReference type="EMBL" id="GIH10808.1"/>
    </source>
</evidence>
<gene>
    <name evidence="3" type="ORF">Rhe02_88750</name>
</gene>
<dbReference type="GO" id="GO:0008270">
    <property type="term" value="F:zinc ion binding"/>
    <property type="evidence" value="ECO:0007669"/>
    <property type="project" value="UniProtKB-KW"/>
</dbReference>
<reference evidence="3" key="1">
    <citation type="submission" date="2021-01" db="EMBL/GenBank/DDBJ databases">
        <title>Whole genome shotgun sequence of Rhizocola hellebori NBRC 109834.</title>
        <authorList>
            <person name="Komaki H."/>
            <person name="Tamura T."/>
        </authorList>
    </citation>
    <scope>NUCLEOTIDE SEQUENCE</scope>
    <source>
        <strain evidence="3">NBRC 109834</strain>
    </source>
</reference>
<keyword evidence="4" id="KW-1185">Reference proteome</keyword>
<dbReference type="AlphaFoldDB" id="A0A8J3QK18"/>
<dbReference type="RefSeq" id="WP_203914529.1">
    <property type="nucleotide sequence ID" value="NZ_BONY01000107.1"/>
</dbReference>
<feature type="repeat" description="NHL" evidence="2">
    <location>
        <begin position="414"/>
        <end position="451"/>
    </location>
</feature>
<dbReference type="SUPFAM" id="SSF75011">
    <property type="entry name" value="3-carboxy-cis,cis-mucoante lactonizing enzyme"/>
    <property type="match status" value="1"/>
</dbReference>
<dbReference type="Proteomes" id="UP000612899">
    <property type="component" value="Unassembled WGS sequence"/>
</dbReference>
<dbReference type="PANTHER" id="PTHR24104">
    <property type="entry name" value="E3 UBIQUITIN-PROTEIN LIGASE NHLRC1-RELATED"/>
    <property type="match status" value="1"/>
</dbReference>
<dbReference type="CDD" id="cd05819">
    <property type="entry name" value="NHL"/>
    <property type="match status" value="2"/>
</dbReference>
<comment type="caution">
    <text evidence="3">The sequence shown here is derived from an EMBL/GenBank/DDBJ whole genome shotgun (WGS) entry which is preliminary data.</text>
</comment>
<sequence length="544" mass="58231">MKGALLDTTPRLLTQFGPVGDFGPPPVLGFPTAAQLTFHGTTLVVDRAQPVNRLLEVDLAGQVVWEYSSPPRMNGAYRLDPFRVLVAIGPSLHLVDRDGRREHVATLPGVESFDCMDVRGNIVALGSDAGLDLVRLDGTHLTRIPIGVFRNPTGVHLLDDLRLVVADSWQSQVVEIDADGVLLRAFGRRRSAGDGPDCLSGPRSACRTRDGHTIVADTLAHRLIDFDPGGGARVIPVGLFAPSQVRETGTGALLVADTGNHRVLTMSREGRVLWVFGPDRLPERHLSFPRSAVPTARGGVLACDSFHHRVVELDERNTPIWSFGDGLVIPRSVARDPLGRTIISDGVNGRVLVVDPAGRIEREITSVRFGSGRLHLDDPHSAEPAADGSLLITDSDLGAVLLVDGSDRATALWGGPGSDLFSDPHHAAFDCHGRVVVADSGHQRIVTLAADGAVVAQARPGLRYARHVHPLPGGGMLVADTDNARILRLDEHGQLVRQAGPRIDVAARPGTPAEIRTPRGVAVDLAGNLVVTDFWNSRVVVLDE</sequence>
<dbReference type="InterPro" id="IPR001258">
    <property type="entry name" value="NHL_repeat"/>
</dbReference>
<protein>
    <submittedName>
        <fullName evidence="3">Uncharacterized protein</fullName>
    </submittedName>
</protein>
<evidence type="ECO:0000256" key="1">
    <source>
        <dbReference type="ARBA" id="ARBA00022737"/>
    </source>
</evidence>
<dbReference type="SUPFAM" id="SSF63829">
    <property type="entry name" value="Calcium-dependent phosphotriesterase"/>
    <property type="match status" value="1"/>
</dbReference>
<proteinExistence type="predicted"/>
<dbReference type="InterPro" id="IPR011042">
    <property type="entry name" value="6-blade_b-propeller_TolB-like"/>
</dbReference>
<name>A0A8J3QK18_9ACTN</name>
<keyword evidence="1" id="KW-0677">Repeat</keyword>
<dbReference type="Pfam" id="PF01436">
    <property type="entry name" value="NHL"/>
    <property type="match status" value="1"/>
</dbReference>
<dbReference type="InterPro" id="IPR050952">
    <property type="entry name" value="TRIM-NHL_E3_ligases"/>
</dbReference>